<dbReference type="PROSITE" id="PS51462">
    <property type="entry name" value="NUDIX"/>
    <property type="match status" value="1"/>
</dbReference>
<name>A0ABY5JYT3_9BACI</name>
<evidence type="ECO:0000256" key="3">
    <source>
        <dbReference type="RuleBase" id="RU003476"/>
    </source>
</evidence>
<dbReference type="InterPro" id="IPR000086">
    <property type="entry name" value="NUDIX_hydrolase_dom"/>
</dbReference>
<reference evidence="5" key="1">
    <citation type="submission" date="2022-07" db="EMBL/GenBank/DDBJ databases">
        <title>FELIX.</title>
        <authorList>
            <person name="Wan K.H."/>
            <person name="Park S."/>
            <person name="Lawrence Q."/>
            <person name="Eichenberger J.P."/>
            <person name="Booth B.W."/>
            <person name="Piaggio A.J."/>
            <person name="Chandler J.C."/>
            <person name="Franklin A.B."/>
            <person name="Celniker S.E."/>
        </authorList>
    </citation>
    <scope>NUCLEOTIDE SEQUENCE</scope>
    <source>
        <strain evidence="5">QA-1986 374</strain>
    </source>
</reference>
<dbReference type="Proteomes" id="UP001059773">
    <property type="component" value="Chromosome"/>
</dbReference>
<keyword evidence="2 3" id="KW-0378">Hydrolase</keyword>
<sequence length="166" mass="19005">MPISDYYKNIRAKIGTDLIFMPSVAAIIKNDQNEILFQYIKGEEQWSLPAGAIELGEPPAKAVIREVFEETGLLVKPLHLIGIFGGEDFRFTYSNKDQVEYNIFVFNCKIISGKLTAIDGESSDLKFFNVYSKPELALPYPEVLFHNLKVSDAYFQWNDDWLKLNN</sequence>
<dbReference type="InterPro" id="IPR020084">
    <property type="entry name" value="NUDIX_hydrolase_CS"/>
</dbReference>
<evidence type="ECO:0000259" key="4">
    <source>
        <dbReference type="PROSITE" id="PS51462"/>
    </source>
</evidence>
<dbReference type="RefSeq" id="WP_052400821.1">
    <property type="nucleotide sequence ID" value="NZ_CABKTI010000003.1"/>
</dbReference>
<comment type="similarity">
    <text evidence="3">Belongs to the Nudix hydrolase family.</text>
</comment>
<dbReference type="PROSITE" id="PS00893">
    <property type="entry name" value="NUDIX_BOX"/>
    <property type="match status" value="1"/>
</dbReference>
<comment type="cofactor">
    <cofactor evidence="1">
        <name>Mg(2+)</name>
        <dbReference type="ChEBI" id="CHEBI:18420"/>
    </cofactor>
</comment>
<proteinExistence type="inferred from homology"/>
<dbReference type="PRINTS" id="PR00502">
    <property type="entry name" value="NUDIXFAMILY"/>
</dbReference>
<dbReference type="Gene3D" id="3.90.79.10">
    <property type="entry name" value="Nucleoside Triphosphate Pyrophosphohydrolase"/>
    <property type="match status" value="1"/>
</dbReference>
<protein>
    <submittedName>
        <fullName evidence="5">NUDIX domain-containing protein</fullName>
    </submittedName>
</protein>
<dbReference type="InterPro" id="IPR015797">
    <property type="entry name" value="NUDIX_hydrolase-like_dom_sf"/>
</dbReference>
<evidence type="ECO:0000256" key="2">
    <source>
        <dbReference type="ARBA" id="ARBA00022801"/>
    </source>
</evidence>
<dbReference type="SUPFAM" id="SSF55811">
    <property type="entry name" value="Nudix"/>
    <property type="match status" value="1"/>
</dbReference>
<keyword evidence="6" id="KW-1185">Reference proteome</keyword>
<dbReference type="EMBL" id="CP101914">
    <property type="protein sequence ID" value="UUI05385.1"/>
    <property type="molecule type" value="Genomic_DNA"/>
</dbReference>
<accession>A0ABY5JYT3</accession>
<evidence type="ECO:0000313" key="5">
    <source>
        <dbReference type="EMBL" id="UUI05385.1"/>
    </source>
</evidence>
<organism evidence="5 6">
    <name type="scientific">Oceanobacillus jeddahense</name>
    <dbReference type="NCBI Taxonomy" id="1462527"/>
    <lineage>
        <taxon>Bacteria</taxon>
        <taxon>Bacillati</taxon>
        <taxon>Bacillota</taxon>
        <taxon>Bacilli</taxon>
        <taxon>Bacillales</taxon>
        <taxon>Bacillaceae</taxon>
        <taxon>Oceanobacillus</taxon>
    </lineage>
</organism>
<dbReference type="PANTHER" id="PTHR43046">
    <property type="entry name" value="GDP-MANNOSE MANNOSYL HYDROLASE"/>
    <property type="match status" value="1"/>
</dbReference>
<dbReference type="InterPro" id="IPR020476">
    <property type="entry name" value="Nudix_hydrolase"/>
</dbReference>
<dbReference type="Pfam" id="PF00293">
    <property type="entry name" value="NUDIX"/>
    <property type="match status" value="1"/>
</dbReference>
<feature type="domain" description="Nudix hydrolase" evidence="4">
    <location>
        <begin position="19"/>
        <end position="150"/>
    </location>
</feature>
<evidence type="ECO:0000256" key="1">
    <source>
        <dbReference type="ARBA" id="ARBA00001946"/>
    </source>
</evidence>
<evidence type="ECO:0000313" key="6">
    <source>
        <dbReference type="Proteomes" id="UP001059773"/>
    </source>
</evidence>
<gene>
    <name evidence="5" type="ORF">NP439_12380</name>
</gene>
<dbReference type="PANTHER" id="PTHR43046:SF2">
    <property type="entry name" value="8-OXO-DGTP DIPHOSPHATASE-RELATED"/>
    <property type="match status" value="1"/>
</dbReference>